<dbReference type="RefSeq" id="WP_187302699.1">
    <property type="nucleotide sequence ID" value="NZ_CBCTON010000020.1"/>
</dbReference>
<comment type="caution">
    <text evidence="2">The sequence shown here is derived from an EMBL/GenBank/DDBJ whole genome shotgun (WGS) entry which is preliminary data.</text>
</comment>
<dbReference type="PANTHER" id="PTHR35007">
    <property type="entry name" value="INTEGRAL MEMBRANE PROTEIN-RELATED"/>
    <property type="match status" value="1"/>
</dbReference>
<keyword evidence="1" id="KW-1133">Transmembrane helix</keyword>
<keyword evidence="1" id="KW-0472">Membrane</keyword>
<reference evidence="2" key="1">
    <citation type="submission" date="2020-08" db="EMBL/GenBank/DDBJ databases">
        <title>Genome public.</title>
        <authorList>
            <person name="Liu C."/>
            <person name="Sun Q."/>
        </authorList>
    </citation>
    <scope>NUCLEOTIDE SEQUENCE</scope>
    <source>
        <strain evidence="2">BX12</strain>
    </source>
</reference>
<feature type="transmembrane region" description="Helical" evidence="1">
    <location>
        <begin position="189"/>
        <end position="208"/>
    </location>
</feature>
<accession>A0A923NN28</accession>
<keyword evidence="1" id="KW-0812">Transmembrane</keyword>
<proteinExistence type="predicted"/>
<protein>
    <submittedName>
        <fullName evidence="2">Type II secretion system F family protein</fullName>
    </submittedName>
</protein>
<feature type="transmembrane region" description="Helical" evidence="1">
    <location>
        <begin position="20"/>
        <end position="51"/>
    </location>
</feature>
<feature type="transmembrane region" description="Helical" evidence="1">
    <location>
        <begin position="220"/>
        <end position="239"/>
    </location>
</feature>
<dbReference type="EMBL" id="JACRYT010000005">
    <property type="protein sequence ID" value="MBC6679595.1"/>
    <property type="molecule type" value="Genomic_DNA"/>
</dbReference>
<evidence type="ECO:0000313" key="3">
    <source>
        <dbReference type="Proteomes" id="UP000602647"/>
    </source>
</evidence>
<organism evidence="2 3">
    <name type="scientific">Zhenpiania hominis</name>
    <dbReference type="NCBI Taxonomy" id="2763644"/>
    <lineage>
        <taxon>Bacteria</taxon>
        <taxon>Bacillati</taxon>
        <taxon>Bacillota</taxon>
        <taxon>Clostridia</taxon>
        <taxon>Peptostreptococcales</taxon>
        <taxon>Anaerovoracaceae</taxon>
        <taxon>Zhenpiania</taxon>
    </lineage>
</organism>
<name>A0A923NN28_9FIRM</name>
<gene>
    <name evidence="2" type="ORF">H9L42_07120</name>
</gene>
<dbReference type="Proteomes" id="UP000602647">
    <property type="component" value="Unassembled WGS sequence"/>
</dbReference>
<evidence type="ECO:0000313" key="2">
    <source>
        <dbReference type="EMBL" id="MBC6679595.1"/>
    </source>
</evidence>
<keyword evidence="3" id="KW-1185">Reference proteome</keyword>
<dbReference type="AlphaFoldDB" id="A0A923NN28"/>
<dbReference type="PANTHER" id="PTHR35007:SF1">
    <property type="entry name" value="PILUS ASSEMBLY PROTEIN"/>
    <property type="match status" value="1"/>
</dbReference>
<sequence length="248" mass="28388">MEIDYSEYRLSGKETITFLVAGYMVTFTVLFLFYHSIAFSLAGGILPYFALRNYRQWKAEKRRTLLTIQFKDLLYSLSASIAANFQISEALANGLESLRMLYDESTPLISELKYMVKNISENRESDIQIFLDFAKRSHCEDIDNFVQVYMTCRTMGGNLEKVIKSTTEIIVDKINIESEIRTLTAQKKFEGKIISMMPFAILLLLNLFSPDYLEPLYTTLTGRIVMTAALGGLVFAFFLTERLTAIEV</sequence>
<evidence type="ECO:0000256" key="1">
    <source>
        <dbReference type="SAM" id="Phobius"/>
    </source>
</evidence>